<dbReference type="Gene3D" id="2.60.120.920">
    <property type="match status" value="1"/>
</dbReference>
<name>K0RJ53_THAOC</name>
<gene>
    <name evidence="2" type="ORF">THAOC_32194</name>
</gene>
<dbReference type="AlphaFoldDB" id="K0RJ53"/>
<proteinExistence type="predicted"/>
<dbReference type="EMBL" id="AGNL01045239">
    <property type="protein sequence ID" value="EJK48966.1"/>
    <property type="molecule type" value="Genomic_DNA"/>
</dbReference>
<evidence type="ECO:0000313" key="3">
    <source>
        <dbReference type="Proteomes" id="UP000266841"/>
    </source>
</evidence>
<evidence type="ECO:0000313" key="2">
    <source>
        <dbReference type="EMBL" id="EJK48966.1"/>
    </source>
</evidence>
<evidence type="ECO:0000256" key="1">
    <source>
        <dbReference type="SAM" id="MobiDB-lite"/>
    </source>
</evidence>
<reference evidence="2 3" key="1">
    <citation type="journal article" date="2012" name="Genome Biol.">
        <title>Genome and low-iron response of an oceanic diatom adapted to chronic iron limitation.</title>
        <authorList>
            <person name="Lommer M."/>
            <person name="Specht M."/>
            <person name="Roy A.S."/>
            <person name="Kraemer L."/>
            <person name="Andreson R."/>
            <person name="Gutowska M.A."/>
            <person name="Wolf J."/>
            <person name="Bergner S.V."/>
            <person name="Schilhabel M.B."/>
            <person name="Klostermeier U.C."/>
            <person name="Beiko R.G."/>
            <person name="Rosenstiel P."/>
            <person name="Hippler M."/>
            <person name="Laroche J."/>
        </authorList>
    </citation>
    <scope>NUCLEOTIDE SEQUENCE [LARGE SCALE GENOMIC DNA]</scope>
    <source>
        <strain evidence="2 3">CCMP1005</strain>
    </source>
</reference>
<dbReference type="InterPro" id="IPR043136">
    <property type="entry name" value="B30.2/SPRY_sf"/>
</dbReference>
<keyword evidence="3" id="KW-1185">Reference proteome</keyword>
<dbReference type="Proteomes" id="UP000266841">
    <property type="component" value="Unassembled WGS sequence"/>
</dbReference>
<accession>K0RJ53</accession>
<sequence length="370" mass="40669">MADDQSSNKRRKTASETGGGSARGEATYRALESEIEGLRSEVARLRQDFLGFGAEVVGLRQQLQLLRGNHEVLPLVAQTPTVDLSRFDTVLVAQIFSFVGTSRELLSLALTCKSFGWRQPTSGRDWSLAEEAARGAVSSGRNQVEGARITLSPYVRGTATWLSILHESEHPLKFDKLLGCGIKHANEQKTSVLAISVNNSNCPDSTAIASNYVMVSGVHYADFQITAGIPQIGIVRPMPHLDPVRYAHGNYTFFEREMYGNFSSTIEAWGSGKVHLCQYYCITGSRLWTDFERERRDEMNDSQWAGMEECQAGDTIGMLTNLVEGTLTVYKNSRRLGVMKDDLSGSYCWFAGLLSEGAAVAINRGHPPGA</sequence>
<dbReference type="OrthoDB" id="2967263at2759"/>
<feature type="region of interest" description="Disordered" evidence="1">
    <location>
        <begin position="1"/>
        <end position="25"/>
    </location>
</feature>
<comment type="caution">
    <text evidence="2">The sequence shown here is derived from an EMBL/GenBank/DDBJ whole genome shotgun (WGS) entry which is preliminary data.</text>
</comment>
<protein>
    <submittedName>
        <fullName evidence="2">Uncharacterized protein</fullName>
    </submittedName>
</protein>
<organism evidence="2 3">
    <name type="scientific">Thalassiosira oceanica</name>
    <name type="common">Marine diatom</name>
    <dbReference type="NCBI Taxonomy" id="159749"/>
    <lineage>
        <taxon>Eukaryota</taxon>
        <taxon>Sar</taxon>
        <taxon>Stramenopiles</taxon>
        <taxon>Ochrophyta</taxon>
        <taxon>Bacillariophyta</taxon>
        <taxon>Coscinodiscophyceae</taxon>
        <taxon>Thalassiosirophycidae</taxon>
        <taxon>Thalassiosirales</taxon>
        <taxon>Thalassiosiraceae</taxon>
        <taxon>Thalassiosira</taxon>
    </lineage>
</organism>